<evidence type="ECO:0000313" key="2">
    <source>
        <dbReference type="Proteomes" id="UP001287356"/>
    </source>
</evidence>
<feature type="non-terminal residue" evidence="1">
    <location>
        <position position="1"/>
    </location>
</feature>
<reference evidence="1" key="2">
    <citation type="submission" date="2023-06" db="EMBL/GenBank/DDBJ databases">
        <authorList>
            <consortium name="Lawrence Berkeley National Laboratory"/>
            <person name="Haridas S."/>
            <person name="Hensen N."/>
            <person name="Bonometti L."/>
            <person name="Westerberg I."/>
            <person name="Brannstrom I.O."/>
            <person name="Guillou S."/>
            <person name="Cros-Aarteil S."/>
            <person name="Calhoun S."/>
            <person name="Kuo A."/>
            <person name="Mondo S."/>
            <person name="Pangilinan J."/>
            <person name="Riley R."/>
            <person name="Labutti K."/>
            <person name="Andreopoulos B."/>
            <person name="Lipzen A."/>
            <person name="Chen C."/>
            <person name="Yanf M."/>
            <person name="Daum C."/>
            <person name="Ng V."/>
            <person name="Clum A."/>
            <person name="Steindorff A."/>
            <person name="Ohm R."/>
            <person name="Martin F."/>
            <person name="Silar P."/>
            <person name="Natvig D."/>
            <person name="Lalanne C."/>
            <person name="Gautier V."/>
            <person name="Ament-Velasquez S.L."/>
            <person name="Kruys A."/>
            <person name="Hutchinson M.I."/>
            <person name="Powell A.J."/>
            <person name="Barry K."/>
            <person name="Miller A.N."/>
            <person name="Grigoriev I.V."/>
            <person name="Debuchy R."/>
            <person name="Gladieux P."/>
            <person name="Thoren M.H."/>
            <person name="Johannesson H."/>
        </authorList>
    </citation>
    <scope>NUCLEOTIDE SEQUENCE</scope>
    <source>
        <strain evidence="1">CBS 958.72</strain>
    </source>
</reference>
<protein>
    <recommendedName>
        <fullName evidence="3">HNH nuclease domain-containing protein</fullName>
    </recommendedName>
</protein>
<dbReference type="AlphaFoldDB" id="A0AAE0JVM3"/>
<reference evidence="1" key="1">
    <citation type="journal article" date="2023" name="Mol. Phylogenet. Evol.">
        <title>Genome-scale phylogeny and comparative genomics of the fungal order Sordariales.</title>
        <authorList>
            <person name="Hensen N."/>
            <person name="Bonometti L."/>
            <person name="Westerberg I."/>
            <person name="Brannstrom I.O."/>
            <person name="Guillou S."/>
            <person name="Cros-Aarteil S."/>
            <person name="Calhoun S."/>
            <person name="Haridas S."/>
            <person name="Kuo A."/>
            <person name="Mondo S."/>
            <person name="Pangilinan J."/>
            <person name="Riley R."/>
            <person name="LaButti K."/>
            <person name="Andreopoulos B."/>
            <person name="Lipzen A."/>
            <person name="Chen C."/>
            <person name="Yan M."/>
            <person name="Daum C."/>
            <person name="Ng V."/>
            <person name="Clum A."/>
            <person name="Steindorff A."/>
            <person name="Ohm R.A."/>
            <person name="Martin F."/>
            <person name="Silar P."/>
            <person name="Natvig D.O."/>
            <person name="Lalanne C."/>
            <person name="Gautier V."/>
            <person name="Ament-Velasquez S.L."/>
            <person name="Kruys A."/>
            <person name="Hutchinson M.I."/>
            <person name="Powell A.J."/>
            <person name="Barry K."/>
            <person name="Miller A.N."/>
            <person name="Grigoriev I.V."/>
            <person name="Debuchy R."/>
            <person name="Gladieux P."/>
            <person name="Hiltunen Thoren M."/>
            <person name="Johannesson H."/>
        </authorList>
    </citation>
    <scope>NUCLEOTIDE SEQUENCE</scope>
    <source>
        <strain evidence="1">CBS 958.72</strain>
    </source>
</reference>
<comment type="caution">
    <text evidence="1">The sequence shown here is derived from an EMBL/GenBank/DDBJ whole genome shotgun (WGS) entry which is preliminary data.</text>
</comment>
<name>A0AAE0JVM3_9PEZI</name>
<accession>A0AAE0JVM3</accession>
<keyword evidence="2" id="KW-1185">Reference proteome</keyword>
<dbReference type="Proteomes" id="UP001287356">
    <property type="component" value="Unassembled WGS sequence"/>
</dbReference>
<gene>
    <name evidence="1" type="ORF">B0T24DRAFT_495057</name>
</gene>
<evidence type="ECO:0000313" key="1">
    <source>
        <dbReference type="EMBL" id="KAK3364832.1"/>
    </source>
</evidence>
<proteinExistence type="predicted"/>
<sequence length="244" mass="27993">RPKADRDAQEIVKGWYNNMCTLTGGTFFIEGTRIIDFRVTKKLGVYKGPLTIWRMLKTFWPLEDLRSLDISGDEQRNILPLRIDAHTFWDNHHFALRPLEHPTDPTHRLYLQMVWLKNITTEGNLARSPWDHRVNGTITDFRRGSGDDDTFPAVRHGDVYELVMADEVTGPLPNIHFLRLRYAIQKLLAGMKAAGALKDIFRGPPPSGIKGPVRDEVYMRGDWEMLIEAAEQEGVLSVEAAEQW</sequence>
<evidence type="ECO:0008006" key="3">
    <source>
        <dbReference type="Google" id="ProtNLM"/>
    </source>
</evidence>
<organism evidence="1 2">
    <name type="scientific">Lasiosphaeria ovina</name>
    <dbReference type="NCBI Taxonomy" id="92902"/>
    <lineage>
        <taxon>Eukaryota</taxon>
        <taxon>Fungi</taxon>
        <taxon>Dikarya</taxon>
        <taxon>Ascomycota</taxon>
        <taxon>Pezizomycotina</taxon>
        <taxon>Sordariomycetes</taxon>
        <taxon>Sordariomycetidae</taxon>
        <taxon>Sordariales</taxon>
        <taxon>Lasiosphaeriaceae</taxon>
        <taxon>Lasiosphaeria</taxon>
    </lineage>
</organism>
<dbReference type="EMBL" id="JAULSN010000009">
    <property type="protein sequence ID" value="KAK3364832.1"/>
    <property type="molecule type" value="Genomic_DNA"/>
</dbReference>
<feature type="non-terminal residue" evidence="1">
    <location>
        <position position="244"/>
    </location>
</feature>